<accession>A0A1R4H255</accession>
<keyword evidence="2" id="KW-1185">Reference proteome</keyword>
<name>A0A1R4H255_9GAMM</name>
<evidence type="ECO:0000313" key="1">
    <source>
        <dbReference type="EMBL" id="SJM90334.1"/>
    </source>
</evidence>
<protein>
    <submittedName>
        <fullName evidence="1">Uncharacterized protein</fullName>
    </submittedName>
</protein>
<organism evidence="1 2">
    <name type="scientific">Crenothrix polyspora</name>
    <dbReference type="NCBI Taxonomy" id="360316"/>
    <lineage>
        <taxon>Bacteria</taxon>
        <taxon>Pseudomonadati</taxon>
        <taxon>Pseudomonadota</taxon>
        <taxon>Gammaproteobacteria</taxon>
        <taxon>Methylococcales</taxon>
        <taxon>Crenotrichaceae</taxon>
        <taxon>Crenothrix</taxon>
    </lineage>
</organism>
<dbReference type="EMBL" id="FUKJ01000068">
    <property type="protein sequence ID" value="SJM90334.1"/>
    <property type="molecule type" value="Genomic_DNA"/>
</dbReference>
<evidence type="ECO:0000313" key="2">
    <source>
        <dbReference type="Proteomes" id="UP000195442"/>
    </source>
</evidence>
<reference evidence="2" key="1">
    <citation type="submission" date="2017-02" db="EMBL/GenBank/DDBJ databases">
        <authorList>
            <person name="Daims H."/>
        </authorList>
    </citation>
    <scope>NUCLEOTIDE SEQUENCE [LARGE SCALE GENOMIC DNA]</scope>
</reference>
<dbReference type="AlphaFoldDB" id="A0A1R4H255"/>
<gene>
    <name evidence="1" type="ORF">CRENPOLYSF2_160013</name>
</gene>
<sequence>MILKMLTFVSRGIRALAVNSVVFRTFYKKIDSNASINYSVFQFFTTIRLCPH</sequence>
<dbReference type="Proteomes" id="UP000195442">
    <property type="component" value="Unassembled WGS sequence"/>
</dbReference>
<proteinExistence type="predicted"/>